<dbReference type="InterPro" id="IPR020846">
    <property type="entry name" value="MFS_dom"/>
</dbReference>
<dbReference type="PANTHER" id="PTHR45757:SF33">
    <property type="entry name" value="MAJOR FACILITATOR SUPERFAMILY (MFS) PROFILE DOMAIN-CONTAINING PROTEIN"/>
    <property type="match status" value="1"/>
</dbReference>
<dbReference type="PANTHER" id="PTHR45757">
    <property type="entry name" value="PROTEIN CBG23364-RELATED"/>
    <property type="match status" value="1"/>
</dbReference>
<dbReference type="SUPFAM" id="SSF103473">
    <property type="entry name" value="MFS general substrate transporter"/>
    <property type="match status" value="1"/>
</dbReference>
<reference evidence="3" key="2">
    <citation type="submission" date="2018-02" db="UniProtKB">
        <authorList>
            <consortium name="EnsemblMetazoa"/>
        </authorList>
    </citation>
    <scope>IDENTIFICATION</scope>
</reference>
<evidence type="ECO:0000313" key="3">
    <source>
        <dbReference type="EnsemblMetazoa" id="OVOC3133.1"/>
    </source>
</evidence>
<feature type="domain" description="Major facilitator superfamily (MFS) profile" evidence="2">
    <location>
        <begin position="121"/>
        <end position="565"/>
    </location>
</feature>
<dbReference type="Gene3D" id="1.20.1250.20">
    <property type="entry name" value="MFS general substrate transporter like domains"/>
    <property type="match status" value="2"/>
</dbReference>
<dbReference type="InterPro" id="IPR036259">
    <property type="entry name" value="MFS_trans_sf"/>
</dbReference>
<evidence type="ECO:0000259" key="2">
    <source>
        <dbReference type="PROSITE" id="PS50850"/>
    </source>
</evidence>
<sequence length="565" mass="61788">MAKNNSQESSLPCETPIFCTTQKRDHLATYPRNRNKVYVTVPKSTIATYPRNNVCILQPTNLFLHGNESHGMLPLIGDKDDDDTAILNGTSQQPDKSLIETACNVKKSEVRCNLCNRTRYIILLLALLTLTATRSNEMTFNLAVICMTSNATVEGVEAVELSSRETNTVFAGGGIGALAFVLPIAYALHRFGSQIIFSILLLLSSFGTALMPLAAHTGVPWMLCVRVIQGLALASAMPVIGCVSSSWAPITEIGKFVTVLTLGTQLAVIFTMPLAAHLCVTSGWPFAFYVPAFISAILALIFLSFYRNDPVKHPCVSTEEALLITGGAQRKHRKEILVPYRSIVSSRSVWAVWIAFLGTSFVFQLVAQYMPTYLNKVLAVPIERTGLSAILPSFLQLVIKIVAGILSDKMTFISEKLKLQLFNTIAMVGSALFLVPLGFLNSDHVGIAVFCFTGSVSCIGLIACGSMKSATLIARTFTKFVMAVVQLFICVSMLVVPFVVSILAPNNTIREWRYLLLTTAFILILCNAVFCWSCSAEPEPWALLVEQKSGNQCEDKEKLSQQDII</sequence>
<dbReference type="EnsemblMetazoa" id="OVOC3133.1">
    <property type="protein sequence ID" value="OVOC3133.1"/>
    <property type="gene ID" value="WBGene00239942"/>
</dbReference>
<keyword evidence="4" id="KW-1185">Reference proteome</keyword>
<dbReference type="PROSITE" id="PS50850">
    <property type="entry name" value="MFS"/>
    <property type="match status" value="1"/>
</dbReference>
<proteinExistence type="predicted"/>
<dbReference type="OMA" id="RSVWAVW"/>
<dbReference type="GO" id="GO:0022857">
    <property type="term" value="F:transmembrane transporter activity"/>
    <property type="evidence" value="ECO:0007669"/>
    <property type="project" value="InterPro"/>
</dbReference>
<name>A0A2K6VXD4_ONCVO</name>
<dbReference type="EMBL" id="CMVM020000079">
    <property type="status" value="NOT_ANNOTATED_CDS"/>
    <property type="molecule type" value="Genomic_DNA"/>
</dbReference>
<dbReference type="AlphaFoldDB" id="A0A2K6VXD4"/>
<organism evidence="3 4">
    <name type="scientific">Onchocerca volvulus</name>
    <dbReference type="NCBI Taxonomy" id="6282"/>
    <lineage>
        <taxon>Eukaryota</taxon>
        <taxon>Metazoa</taxon>
        <taxon>Ecdysozoa</taxon>
        <taxon>Nematoda</taxon>
        <taxon>Chromadorea</taxon>
        <taxon>Rhabditida</taxon>
        <taxon>Spirurina</taxon>
        <taxon>Spiruromorpha</taxon>
        <taxon>Filarioidea</taxon>
        <taxon>Onchocercidae</taxon>
        <taxon>Onchocerca</taxon>
    </lineage>
</organism>
<protein>
    <submittedName>
        <fullName evidence="3">MFS domain-containing protein</fullName>
    </submittedName>
</protein>
<dbReference type="InterPro" id="IPR011701">
    <property type="entry name" value="MFS"/>
</dbReference>
<evidence type="ECO:0000256" key="1">
    <source>
        <dbReference type="ARBA" id="ARBA00004141"/>
    </source>
</evidence>
<dbReference type="Pfam" id="PF07690">
    <property type="entry name" value="MFS_1"/>
    <property type="match status" value="1"/>
</dbReference>
<evidence type="ECO:0000313" key="4">
    <source>
        <dbReference type="Proteomes" id="UP000024404"/>
    </source>
</evidence>
<dbReference type="Proteomes" id="UP000024404">
    <property type="component" value="Unassembled WGS sequence"/>
</dbReference>
<comment type="subcellular location">
    <subcellularLocation>
        <location evidence="1">Membrane</location>
        <topology evidence="1">Multi-pass membrane protein</topology>
    </subcellularLocation>
</comment>
<dbReference type="GO" id="GO:0016020">
    <property type="term" value="C:membrane"/>
    <property type="evidence" value="ECO:0007669"/>
    <property type="project" value="UniProtKB-SubCell"/>
</dbReference>
<reference evidence="4" key="1">
    <citation type="submission" date="2013-10" db="EMBL/GenBank/DDBJ databases">
        <title>Genome sequencing of Onchocerca volvulus.</title>
        <authorList>
            <person name="Cotton J."/>
            <person name="Tsai J."/>
            <person name="Stanley E."/>
            <person name="Tracey A."/>
            <person name="Holroyd N."/>
            <person name="Lustigman S."/>
            <person name="Berriman M."/>
        </authorList>
    </citation>
    <scope>NUCLEOTIDE SEQUENCE</scope>
</reference>
<dbReference type="STRING" id="6282.A0A2K6VXD4"/>
<accession>A0A2K6VXD4</accession>